<dbReference type="NCBIfam" id="TIGR02595">
    <property type="entry name" value="PEP_CTERM"/>
    <property type="match status" value="1"/>
</dbReference>
<feature type="signal peptide" evidence="1">
    <location>
        <begin position="1"/>
        <end position="24"/>
    </location>
</feature>
<dbReference type="Proteomes" id="UP000006365">
    <property type="component" value="Chromosome"/>
</dbReference>
<dbReference type="KEGG" id="dpr:Despr_0361"/>
<dbReference type="AlphaFoldDB" id="A0A7U3YJI4"/>
<gene>
    <name evidence="2" type="ordered locus">Despr_0361</name>
</gene>
<evidence type="ECO:0000313" key="2">
    <source>
        <dbReference type="EMBL" id="ADW16543.1"/>
    </source>
</evidence>
<keyword evidence="3" id="KW-1185">Reference proteome</keyword>
<evidence type="ECO:0008006" key="4">
    <source>
        <dbReference type="Google" id="ProtNLM"/>
    </source>
</evidence>
<dbReference type="EMBL" id="CP002364">
    <property type="protein sequence ID" value="ADW16543.1"/>
    <property type="molecule type" value="Genomic_DNA"/>
</dbReference>
<dbReference type="RefSeq" id="WP_015723090.1">
    <property type="nucleotide sequence ID" value="NC_014972.1"/>
</dbReference>
<accession>A0A7U3YJI4</accession>
<organism evidence="2 3">
    <name type="scientific">Desulfobulbus propionicus (strain ATCC 33891 / DSM 2032 / VKM B-1956 / 1pr3)</name>
    <dbReference type="NCBI Taxonomy" id="577650"/>
    <lineage>
        <taxon>Bacteria</taxon>
        <taxon>Pseudomonadati</taxon>
        <taxon>Thermodesulfobacteriota</taxon>
        <taxon>Desulfobulbia</taxon>
        <taxon>Desulfobulbales</taxon>
        <taxon>Desulfobulbaceae</taxon>
        <taxon>Desulfobulbus</taxon>
    </lineage>
</organism>
<proteinExistence type="predicted"/>
<feature type="chain" id="PRO_5030777217" description="PEP-CTERM protein-sorting domain-containing protein" evidence="1">
    <location>
        <begin position="25"/>
        <end position="214"/>
    </location>
</feature>
<evidence type="ECO:0000313" key="3">
    <source>
        <dbReference type="Proteomes" id="UP000006365"/>
    </source>
</evidence>
<protein>
    <recommendedName>
        <fullName evidence="4">PEP-CTERM protein-sorting domain-containing protein</fullName>
    </recommendedName>
</protein>
<name>A0A7U3YJI4_DESPD</name>
<dbReference type="InterPro" id="IPR013424">
    <property type="entry name" value="Ice-binding_C"/>
</dbReference>
<keyword evidence="1" id="KW-0732">Signal</keyword>
<sequence>MPTRTSFSVSFLAIFLLPFSSCFADSLSIHGNLLYDADRHFYWTTNAAMAGKMTWQGANDWIDALNNSKYGGYADWRLPYTPDGTWGYDGGNDAKYNVTVSELGQLYYNTLNLASKQHQAPNTIEELAAKTSPLEPFLLPDCYWFGSKSDMLLGGMASAWAFDFGYGAQFLQTTNSHAYAIAVRSAAPVPEPSSVVLFFTGLLILFRIRSSSDH</sequence>
<reference evidence="2 3" key="1">
    <citation type="journal article" date="2011" name="Stand. Genomic Sci.">
        <title>Complete genome sequence of Desulfobulbus propionicus type strain (1pr3).</title>
        <authorList>
            <person name="Pagani I."/>
            <person name="Lapidus A."/>
            <person name="Nolan M."/>
            <person name="Lucas S."/>
            <person name="Hammon N."/>
            <person name="Deshpande S."/>
            <person name="Cheng J.F."/>
            <person name="Chertkov O."/>
            <person name="Davenport K."/>
            <person name="Tapia R."/>
            <person name="Han C."/>
            <person name="Goodwin L."/>
            <person name="Pitluck S."/>
            <person name="Liolios K."/>
            <person name="Mavromatis K."/>
            <person name="Ivanova N."/>
            <person name="Mikhailova N."/>
            <person name="Pati A."/>
            <person name="Chen A."/>
            <person name="Palaniappan K."/>
            <person name="Land M."/>
            <person name="Hauser L."/>
            <person name="Chang Y.J."/>
            <person name="Jeffries C.D."/>
            <person name="Detter J.C."/>
            <person name="Brambilla E."/>
            <person name="Kannan K.P."/>
            <person name="Djao O.D."/>
            <person name="Rohde M."/>
            <person name="Pukall R."/>
            <person name="Spring S."/>
            <person name="Goker M."/>
            <person name="Sikorski J."/>
            <person name="Woyke T."/>
            <person name="Bristow J."/>
            <person name="Eisen J.A."/>
            <person name="Markowitz V."/>
            <person name="Hugenholtz P."/>
            <person name="Kyrpides N.C."/>
            <person name="Klenk H.P."/>
        </authorList>
    </citation>
    <scope>NUCLEOTIDE SEQUENCE [LARGE SCALE GENOMIC DNA]</scope>
    <source>
        <strain evidence="3">ATCC 33891 / DSM 2032 / 1pr3</strain>
    </source>
</reference>
<evidence type="ECO:0000256" key="1">
    <source>
        <dbReference type="SAM" id="SignalP"/>
    </source>
</evidence>